<evidence type="ECO:0000313" key="3">
    <source>
        <dbReference type="EMBL" id="CAD7251583.1"/>
    </source>
</evidence>
<dbReference type="Gene3D" id="3.50.4.10">
    <property type="entry name" value="Hepatocyte Growth Factor"/>
    <property type="match status" value="1"/>
</dbReference>
<dbReference type="AlphaFoldDB" id="A0A7R9ACC4"/>
<protein>
    <recommendedName>
        <fullName evidence="2">Apple domain-containing protein</fullName>
    </recommendedName>
</protein>
<proteinExistence type="predicted"/>
<feature type="signal peptide" evidence="1">
    <location>
        <begin position="1"/>
        <end position="22"/>
    </location>
</feature>
<keyword evidence="4" id="KW-1185">Reference proteome</keyword>
<feature type="domain" description="Apple" evidence="2">
    <location>
        <begin position="15"/>
        <end position="100"/>
    </location>
</feature>
<sequence length="308" mass="34394">MRMSGLYLLLSVFSCLLRNGSVEVPTYWAAFEGQRYGNISEEMNGVDFSDCSMSCMKHNKSHPCHAFNFREADGSCQLIRKSKSHIVKSEGYQAYVQFLCLTDYPKIQNAQETFQGWNGAYPAPQGGQVVYKCNHPRGFTDGHEVHMATCGSMRPDTWCTTFADKKTTILCPPPRSCVSEHPKIENMSANVTYKDWDGKYPAPPGATVIFSCPARFNDGSFEHNATCSLLHDHDWDTSFQNKDVQCPPAVYPDCRLSESGKEYIGTTNVTDSGKSCLRIQWSLVFRGALLEPGPVLARELLPEPDKDG</sequence>
<dbReference type="PROSITE" id="PS50948">
    <property type="entry name" value="PAN"/>
    <property type="match status" value="1"/>
</dbReference>
<dbReference type="EMBL" id="CAJPEV010003649">
    <property type="protein sequence ID" value="CAG0900250.1"/>
    <property type="molecule type" value="Genomic_DNA"/>
</dbReference>
<reference evidence="3" key="1">
    <citation type="submission" date="2020-11" db="EMBL/GenBank/DDBJ databases">
        <authorList>
            <person name="Tran Van P."/>
        </authorList>
    </citation>
    <scope>NUCLEOTIDE SEQUENCE</scope>
</reference>
<organism evidence="3">
    <name type="scientific">Darwinula stevensoni</name>
    <dbReference type="NCBI Taxonomy" id="69355"/>
    <lineage>
        <taxon>Eukaryota</taxon>
        <taxon>Metazoa</taxon>
        <taxon>Ecdysozoa</taxon>
        <taxon>Arthropoda</taxon>
        <taxon>Crustacea</taxon>
        <taxon>Oligostraca</taxon>
        <taxon>Ostracoda</taxon>
        <taxon>Podocopa</taxon>
        <taxon>Podocopida</taxon>
        <taxon>Darwinulocopina</taxon>
        <taxon>Darwinuloidea</taxon>
        <taxon>Darwinulidae</taxon>
        <taxon>Darwinula</taxon>
    </lineage>
</organism>
<dbReference type="PROSITE" id="PS51257">
    <property type="entry name" value="PROKAR_LIPOPROTEIN"/>
    <property type="match status" value="1"/>
</dbReference>
<evidence type="ECO:0000259" key="2">
    <source>
        <dbReference type="PROSITE" id="PS50948"/>
    </source>
</evidence>
<accession>A0A7R9ACC4</accession>
<dbReference type="Proteomes" id="UP000677054">
    <property type="component" value="Unassembled WGS sequence"/>
</dbReference>
<keyword evidence="1" id="KW-0732">Signal</keyword>
<dbReference type="Pfam" id="PF00024">
    <property type="entry name" value="PAN_1"/>
    <property type="match status" value="1"/>
</dbReference>
<dbReference type="EMBL" id="LR903166">
    <property type="protein sequence ID" value="CAD7251583.1"/>
    <property type="molecule type" value="Genomic_DNA"/>
</dbReference>
<evidence type="ECO:0000313" key="4">
    <source>
        <dbReference type="Proteomes" id="UP000677054"/>
    </source>
</evidence>
<dbReference type="InterPro" id="IPR003609">
    <property type="entry name" value="Pan_app"/>
</dbReference>
<dbReference type="SUPFAM" id="SSF57414">
    <property type="entry name" value="Hairpin loop containing domain-like"/>
    <property type="match status" value="1"/>
</dbReference>
<feature type="chain" id="PRO_5036402831" description="Apple domain-containing protein" evidence="1">
    <location>
        <begin position="23"/>
        <end position="308"/>
    </location>
</feature>
<name>A0A7R9ACC4_9CRUS</name>
<evidence type="ECO:0000256" key="1">
    <source>
        <dbReference type="SAM" id="SignalP"/>
    </source>
</evidence>
<gene>
    <name evidence="3" type="ORF">DSTB1V02_LOCUS11346</name>
</gene>